<dbReference type="EMBL" id="LJXT01000114">
    <property type="protein sequence ID" value="KPQ12497.1"/>
    <property type="molecule type" value="Genomic_DNA"/>
</dbReference>
<dbReference type="Proteomes" id="UP000050421">
    <property type="component" value="Unassembled WGS sequence"/>
</dbReference>
<gene>
    <name evidence="1" type="ORF">HLUCCX10_14745</name>
</gene>
<dbReference type="PATRIC" id="fig|1305737.6.peg.3697"/>
<accession>A0A0P8BS35</accession>
<reference evidence="1 2" key="1">
    <citation type="submission" date="2015-09" db="EMBL/GenBank/DDBJ databases">
        <title>Identification and resolution of microdiversity through metagenomic sequencing of parallel consortia.</title>
        <authorList>
            <person name="Nelson W.C."/>
            <person name="Romine M.F."/>
            <person name="Lindemann S.R."/>
        </authorList>
    </citation>
    <scope>NUCLEOTIDE SEQUENCE [LARGE SCALE GENOMIC DNA]</scope>
    <source>
        <strain evidence="1">HL-49</strain>
    </source>
</reference>
<proteinExistence type="predicted"/>
<dbReference type="STRING" id="1305737.GCA_000526355_03034"/>
<protein>
    <submittedName>
        <fullName evidence="1">Uncharacterized protein</fullName>
    </submittedName>
</protein>
<sequence>MIHFPLYISLIFFIFHSKQEVHLYFEPSSTETCTLHESQIGRFHSETQVKRYVKIQQVNDEIDFYICNEKFQFKVLKHTLDRGISSSDIRSIKFSDINDLLEEVQKNNPLYPNSLFDKIYIYEKQRDGSFIKYEVAWEYYIE</sequence>
<organism evidence="1 2">
    <name type="scientific">Algoriphagus marincola HL-49</name>
    <dbReference type="NCBI Taxonomy" id="1305737"/>
    <lineage>
        <taxon>Bacteria</taxon>
        <taxon>Pseudomonadati</taxon>
        <taxon>Bacteroidota</taxon>
        <taxon>Cytophagia</taxon>
        <taxon>Cytophagales</taxon>
        <taxon>Cyclobacteriaceae</taxon>
        <taxon>Algoriphagus</taxon>
    </lineage>
</organism>
<name>A0A0P8BS35_9BACT</name>
<dbReference type="AlphaFoldDB" id="A0A0P8BS35"/>
<evidence type="ECO:0000313" key="2">
    <source>
        <dbReference type="Proteomes" id="UP000050421"/>
    </source>
</evidence>
<evidence type="ECO:0000313" key="1">
    <source>
        <dbReference type="EMBL" id="KPQ12497.1"/>
    </source>
</evidence>
<comment type="caution">
    <text evidence="1">The sequence shown here is derived from an EMBL/GenBank/DDBJ whole genome shotgun (WGS) entry which is preliminary data.</text>
</comment>